<dbReference type="SUPFAM" id="SSF57716">
    <property type="entry name" value="Glucocorticoid receptor-like (DNA-binding domain)"/>
    <property type="match status" value="1"/>
</dbReference>
<evidence type="ECO:0000256" key="9">
    <source>
        <dbReference type="PIRSR" id="PIRSR035805-1"/>
    </source>
</evidence>
<proteinExistence type="inferred from homology"/>
<dbReference type="PROSITE" id="PS00603">
    <property type="entry name" value="TK_CELLULAR_TYPE"/>
    <property type="match status" value="1"/>
</dbReference>
<dbReference type="NCBIfam" id="NF003296">
    <property type="entry name" value="PRK04296.1-1"/>
    <property type="match status" value="1"/>
</dbReference>
<dbReference type="EMBL" id="AP009608">
    <property type="protein sequence ID" value="BAH69761.1"/>
    <property type="molecule type" value="Genomic_DNA"/>
</dbReference>
<evidence type="ECO:0000313" key="13">
    <source>
        <dbReference type="EMBL" id="BAH69761.1"/>
    </source>
</evidence>
<evidence type="ECO:0000256" key="10">
    <source>
        <dbReference type="PIRSR" id="PIRSR035805-2"/>
    </source>
</evidence>
<dbReference type="KEGG" id="mfp:MBIO_0496"/>
<dbReference type="InterPro" id="IPR001267">
    <property type="entry name" value="Thymidine_kinase"/>
</dbReference>
<dbReference type="GO" id="GO:0005524">
    <property type="term" value="F:ATP binding"/>
    <property type="evidence" value="ECO:0007669"/>
    <property type="project" value="UniProtKB-UniRule"/>
</dbReference>
<evidence type="ECO:0000256" key="11">
    <source>
        <dbReference type="RuleBase" id="RU000544"/>
    </source>
</evidence>
<evidence type="ECO:0000256" key="5">
    <source>
        <dbReference type="ARBA" id="ARBA00022741"/>
    </source>
</evidence>
<dbReference type="PIRSF" id="PIRSF035805">
    <property type="entry name" value="TK_cell"/>
    <property type="match status" value="1"/>
</dbReference>
<keyword evidence="6 8" id="KW-0418">Kinase</keyword>
<organism evidence="13 14">
    <name type="scientific">Mycoplasmopsis fermentans (strain ATCC 19989 / NBRC 14854 / NCTC 10117 / PG18)</name>
    <name type="common">Mycoplasma fermentans</name>
    <dbReference type="NCBI Taxonomy" id="496833"/>
    <lineage>
        <taxon>Bacteria</taxon>
        <taxon>Bacillati</taxon>
        <taxon>Mycoplasmatota</taxon>
        <taxon>Mycoplasmoidales</taxon>
        <taxon>Metamycoplasmataceae</taxon>
        <taxon>Mycoplasmopsis</taxon>
    </lineage>
</organism>
<keyword evidence="5 8" id="KW-0547">Nucleotide-binding</keyword>
<dbReference type="Proteomes" id="UP000006810">
    <property type="component" value="Chromosome"/>
</dbReference>
<evidence type="ECO:0000256" key="7">
    <source>
        <dbReference type="ARBA" id="ARBA00022840"/>
    </source>
</evidence>
<comment type="catalytic activity">
    <reaction evidence="8 11">
        <text>thymidine + ATP = dTMP + ADP + H(+)</text>
        <dbReference type="Rhea" id="RHEA:19129"/>
        <dbReference type="ChEBI" id="CHEBI:15378"/>
        <dbReference type="ChEBI" id="CHEBI:17748"/>
        <dbReference type="ChEBI" id="CHEBI:30616"/>
        <dbReference type="ChEBI" id="CHEBI:63528"/>
        <dbReference type="ChEBI" id="CHEBI:456216"/>
        <dbReference type="EC" id="2.7.1.21"/>
    </reaction>
</comment>
<reference evidence="13 14" key="1">
    <citation type="journal article" date="2009" name="Curr. Microbiol.">
        <title>Molecular cloning and expression of a novel cholinephosphotransferase involved in glycoglycerophospholipid biosynthesis of Mycoplasma fermentans.</title>
        <authorList>
            <person name="Ishida N."/>
            <person name="Irikura D."/>
            <person name="Matsuda K."/>
            <person name="Sato S."/>
            <person name="Asano K."/>
        </authorList>
    </citation>
    <scope>NUCLEOTIDE SEQUENCE [LARGE SCALE GENOMIC DNA]</scope>
    <source>
        <strain evidence="14">ATCC 19989 / NBRC 14854 / NCTC 10117 / PG18</strain>
    </source>
</reference>
<keyword evidence="8" id="KW-0479">Metal-binding</keyword>
<evidence type="ECO:0000256" key="6">
    <source>
        <dbReference type="ARBA" id="ARBA00022777"/>
    </source>
</evidence>
<keyword evidence="14" id="KW-1185">Reference proteome</keyword>
<gene>
    <name evidence="8" type="primary">tdk</name>
    <name evidence="13" type="ordered locus">MBIO_0496</name>
</gene>
<dbReference type="InterPro" id="IPR027417">
    <property type="entry name" value="P-loop_NTPase"/>
</dbReference>
<accession>C4XF39</accession>
<evidence type="ECO:0000256" key="1">
    <source>
        <dbReference type="ARBA" id="ARBA00007587"/>
    </source>
</evidence>
<evidence type="ECO:0000256" key="4">
    <source>
        <dbReference type="ARBA" id="ARBA00022679"/>
    </source>
</evidence>
<dbReference type="Gene3D" id="3.40.50.300">
    <property type="entry name" value="P-loop containing nucleotide triphosphate hydrolases"/>
    <property type="match status" value="1"/>
</dbReference>
<dbReference type="PATRIC" id="fig|496833.3.peg.81"/>
<dbReference type="GO" id="GO:0071897">
    <property type="term" value="P:DNA biosynthetic process"/>
    <property type="evidence" value="ECO:0007669"/>
    <property type="project" value="UniProtKB-KW"/>
</dbReference>
<feature type="binding site" evidence="8">
    <location>
        <begin position="104"/>
        <end position="107"/>
    </location>
    <ligand>
        <name>ATP</name>
        <dbReference type="ChEBI" id="CHEBI:30616"/>
    </ligand>
</feature>
<comment type="subunit">
    <text evidence="8">Homotetramer.</text>
</comment>
<dbReference type="Pfam" id="PF00265">
    <property type="entry name" value="TK"/>
    <property type="match status" value="1"/>
</dbReference>
<evidence type="ECO:0000313" key="14">
    <source>
        <dbReference type="Proteomes" id="UP000006810"/>
    </source>
</evidence>
<keyword evidence="8" id="KW-0963">Cytoplasm</keyword>
<evidence type="ECO:0000256" key="12">
    <source>
        <dbReference type="RuleBase" id="RU004165"/>
    </source>
</evidence>
<feature type="binding site" evidence="10">
    <location>
        <position position="188"/>
    </location>
    <ligand>
        <name>substrate</name>
    </ligand>
</feature>
<evidence type="ECO:0000256" key="8">
    <source>
        <dbReference type="HAMAP-Rule" id="MF_00124"/>
    </source>
</evidence>
<dbReference type="InterPro" id="IPR020633">
    <property type="entry name" value="Thymidine_kinase_CS"/>
</dbReference>
<feature type="binding site" evidence="8">
    <location>
        <position position="195"/>
    </location>
    <ligand>
        <name>Zn(2+)</name>
        <dbReference type="ChEBI" id="CHEBI:29105"/>
    </ligand>
</feature>
<feature type="binding site" evidence="8">
    <location>
        <position position="161"/>
    </location>
    <ligand>
        <name>Zn(2+)</name>
        <dbReference type="ChEBI" id="CHEBI:29105"/>
    </ligand>
</feature>
<protein>
    <recommendedName>
        <fullName evidence="2 8">Thymidine kinase</fullName>
        <ecNumber evidence="2 8">2.7.1.21</ecNumber>
    </recommendedName>
</protein>
<dbReference type="GO" id="GO:0005829">
    <property type="term" value="C:cytosol"/>
    <property type="evidence" value="ECO:0007669"/>
    <property type="project" value="TreeGrafter"/>
</dbReference>
<dbReference type="Gene3D" id="3.30.60.20">
    <property type="match status" value="1"/>
</dbReference>
<dbReference type="AlphaFoldDB" id="C4XF39"/>
<evidence type="ECO:0000256" key="3">
    <source>
        <dbReference type="ARBA" id="ARBA00022634"/>
    </source>
</evidence>
<keyword evidence="4 8" id="KW-0808">Transferase</keyword>
<comment type="subcellular location">
    <subcellularLocation>
        <location evidence="8">Cytoplasm</location>
    </subcellularLocation>
</comment>
<dbReference type="PANTHER" id="PTHR11441:SF0">
    <property type="entry name" value="THYMIDINE KINASE, CYTOSOLIC"/>
    <property type="match status" value="1"/>
</dbReference>
<feature type="active site" description="Proton acceptor" evidence="8 9">
    <location>
        <position position="105"/>
    </location>
</feature>
<dbReference type="GO" id="GO:0004797">
    <property type="term" value="F:thymidine kinase activity"/>
    <property type="evidence" value="ECO:0007669"/>
    <property type="project" value="UniProtKB-UniRule"/>
</dbReference>
<dbReference type="GO" id="GO:0046104">
    <property type="term" value="P:thymidine metabolic process"/>
    <property type="evidence" value="ECO:0007669"/>
    <property type="project" value="TreeGrafter"/>
</dbReference>
<dbReference type="PANTHER" id="PTHR11441">
    <property type="entry name" value="THYMIDINE KINASE"/>
    <property type="match status" value="1"/>
</dbReference>
<dbReference type="SUPFAM" id="SSF52540">
    <property type="entry name" value="P-loop containing nucleoside triphosphate hydrolases"/>
    <property type="match status" value="1"/>
</dbReference>
<keyword evidence="3 8" id="KW-0237">DNA synthesis</keyword>
<name>C4XF39_MYCFP</name>
<keyword evidence="8" id="KW-0862">Zinc</keyword>
<keyword evidence="7 8" id="KW-0067">ATP-binding</keyword>
<dbReference type="HOGENOM" id="CLU_064400_3_0_14"/>
<sequence>MNYLLDFLFTNLEEKTMYLKQSDGILEVITGPMFSGKTEELIKRIKILEIADIKTLVLKPKFDTRFSETEIVSRTGAKVIAKNIKKSSDIMKFWDPSYKAVAIDEINFLDEGILDVIDELVLKGVRVLCSGLDMDFLRRPFGVTPAILAIADHITKLKAVCMKCKSSAGFSFRKTNEQSLNSLGDDTYEARCRVCHIKGELKKKEDKK</sequence>
<feature type="binding site" evidence="8">
    <location>
        <position position="164"/>
    </location>
    <ligand>
        <name>Zn(2+)</name>
        <dbReference type="ChEBI" id="CHEBI:29105"/>
    </ligand>
</feature>
<comment type="similarity">
    <text evidence="1 8 12">Belongs to the thymidine kinase family.</text>
</comment>
<feature type="binding site" evidence="8">
    <location>
        <position position="192"/>
    </location>
    <ligand>
        <name>Zn(2+)</name>
        <dbReference type="ChEBI" id="CHEBI:29105"/>
    </ligand>
</feature>
<dbReference type="eggNOG" id="COG1435">
    <property type="taxonomic scope" value="Bacteria"/>
</dbReference>
<dbReference type="GO" id="GO:0008270">
    <property type="term" value="F:zinc ion binding"/>
    <property type="evidence" value="ECO:0007669"/>
    <property type="project" value="UniProtKB-UniRule"/>
</dbReference>
<dbReference type="HAMAP" id="MF_00124">
    <property type="entry name" value="Thymidine_kinase"/>
    <property type="match status" value="1"/>
</dbReference>
<feature type="binding site" evidence="8">
    <location>
        <begin position="31"/>
        <end position="38"/>
    </location>
    <ligand>
        <name>ATP</name>
        <dbReference type="ChEBI" id="CHEBI:30616"/>
    </ligand>
</feature>
<dbReference type="EC" id="2.7.1.21" evidence="2 8"/>
<evidence type="ECO:0000256" key="2">
    <source>
        <dbReference type="ARBA" id="ARBA00012118"/>
    </source>
</evidence>